<evidence type="ECO:0000313" key="2">
    <source>
        <dbReference type="EMBL" id="GIY77914.1"/>
    </source>
</evidence>
<evidence type="ECO:0000313" key="3">
    <source>
        <dbReference type="Proteomes" id="UP001054837"/>
    </source>
</evidence>
<accession>A0AAV4W7V3</accession>
<comment type="caution">
    <text evidence="2">The sequence shown here is derived from an EMBL/GenBank/DDBJ whole genome shotgun (WGS) entry which is preliminary data.</text>
</comment>
<protein>
    <submittedName>
        <fullName evidence="2">Uncharacterized protein</fullName>
    </submittedName>
</protein>
<dbReference type="EMBL" id="BPLQ01014198">
    <property type="protein sequence ID" value="GIY77914.1"/>
    <property type="molecule type" value="Genomic_DNA"/>
</dbReference>
<feature type="compositionally biased region" description="Basic and acidic residues" evidence="1">
    <location>
        <begin position="199"/>
        <end position="214"/>
    </location>
</feature>
<organism evidence="2 3">
    <name type="scientific">Caerostris darwini</name>
    <dbReference type="NCBI Taxonomy" id="1538125"/>
    <lineage>
        <taxon>Eukaryota</taxon>
        <taxon>Metazoa</taxon>
        <taxon>Ecdysozoa</taxon>
        <taxon>Arthropoda</taxon>
        <taxon>Chelicerata</taxon>
        <taxon>Arachnida</taxon>
        <taxon>Araneae</taxon>
        <taxon>Araneomorphae</taxon>
        <taxon>Entelegynae</taxon>
        <taxon>Araneoidea</taxon>
        <taxon>Araneidae</taxon>
        <taxon>Caerostris</taxon>
    </lineage>
</organism>
<proteinExistence type="predicted"/>
<gene>
    <name evidence="2" type="primary">AVEN_226766_1</name>
    <name evidence="2" type="ORF">CDAR_572771</name>
</gene>
<name>A0AAV4W7V3_9ARAC</name>
<keyword evidence="3" id="KW-1185">Reference proteome</keyword>
<dbReference type="Proteomes" id="UP001054837">
    <property type="component" value="Unassembled WGS sequence"/>
</dbReference>
<feature type="region of interest" description="Disordered" evidence="1">
    <location>
        <begin position="188"/>
        <end position="232"/>
    </location>
</feature>
<sequence>MGNSNSCSKLDSACFNWKKNKILRKNKRLCESIVMLQDDGSVGIQKLPASRILMDRHHTWDYDLTRNEKHQSYPSATQSLELITFPSEDKLVKKSGMEKTHFNKALLNTIPPPIPLRKVEGSTCSAILKLRDGKIVTEVTKPPIAEQLVVPSENTCIIKKNRLNAELEYESPSLVWPNSNVDVERTLPREPPPAFESVIDGKSDTCRLRKRENNADMLPPIPPRRHESSDRF</sequence>
<evidence type="ECO:0000256" key="1">
    <source>
        <dbReference type="SAM" id="MobiDB-lite"/>
    </source>
</evidence>
<dbReference type="AlphaFoldDB" id="A0AAV4W7V3"/>
<reference evidence="2 3" key="1">
    <citation type="submission" date="2021-06" db="EMBL/GenBank/DDBJ databases">
        <title>Caerostris darwini draft genome.</title>
        <authorList>
            <person name="Kono N."/>
            <person name="Arakawa K."/>
        </authorList>
    </citation>
    <scope>NUCLEOTIDE SEQUENCE [LARGE SCALE GENOMIC DNA]</scope>
</reference>